<dbReference type="EMBL" id="JABEVY010000152">
    <property type="protein sequence ID" value="KAF5246377.1"/>
    <property type="molecule type" value="Genomic_DNA"/>
</dbReference>
<accession>A0A8H4ZHJ6</accession>
<dbReference type="GO" id="GO:0005783">
    <property type="term" value="C:endoplasmic reticulum"/>
    <property type="evidence" value="ECO:0007669"/>
    <property type="project" value="UniProtKB-SubCell"/>
</dbReference>
<feature type="domain" description="DUF676" evidence="9">
    <location>
        <begin position="56"/>
        <end position="242"/>
    </location>
</feature>
<evidence type="ECO:0000256" key="8">
    <source>
        <dbReference type="SAM" id="SignalP"/>
    </source>
</evidence>
<dbReference type="Proteomes" id="UP000573603">
    <property type="component" value="Unassembled WGS sequence"/>
</dbReference>
<evidence type="ECO:0000256" key="2">
    <source>
        <dbReference type="ARBA" id="ARBA00004240"/>
    </source>
</evidence>
<evidence type="ECO:0000256" key="7">
    <source>
        <dbReference type="ARBA" id="ARBA00023136"/>
    </source>
</evidence>
<dbReference type="InterPro" id="IPR007751">
    <property type="entry name" value="DUF676_lipase-like"/>
</dbReference>
<proteinExistence type="inferred from homology"/>
<evidence type="ECO:0000256" key="1">
    <source>
        <dbReference type="ARBA" id="ARBA00004173"/>
    </source>
</evidence>
<gene>
    <name evidence="10" type="ORF">FANTH_6893</name>
</gene>
<keyword evidence="6" id="KW-0496">Mitochondrion</keyword>
<dbReference type="GO" id="GO:0005739">
    <property type="term" value="C:mitochondrion"/>
    <property type="evidence" value="ECO:0007669"/>
    <property type="project" value="UniProtKB-SubCell"/>
</dbReference>
<comment type="similarity">
    <text evidence="4">Belongs to the putative lipase ROG1 family.</text>
</comment>
<protein>
    <recommendedName>
        <fullName evidence="9">DUF676 domain-containing protein</fullName>
    </recommendedName>
</protein>
<feature type="chain" id="PRO_5034065451" description="DUF676 domain-containing protein" evidence="8">
    <location>
        <begin position="29"/>
        <end position="312"/>
    </location>
</feature>
<comment type="subcellular location">
    <subcellularLocation>
        <location evidence="2">Endoplasmic reticulum</location>
    </subcellularLocation>
    <subcellularLocation>
        <location evidence="3">Membrane</location>
    </subcellularLocation>
    <subcellularLocation>
        <location evidence="1">Mitochondrion</location>
    </subcellularLocation>
</comment>
<dbReference type="InterPro" id="IPR029058">
    <property type="entry name" value="AB_hydrolase_fold"/>
</dbReference>
<name>A0A8H4ZHJ6_9HYPO</name>
<organism evidence="10 11">
    <name type="scientific">Fusarium anthophilum</name>
    <dbReference type="NCBI Taxonomy" id="48485"/>
    <lineage>
        <taxon>Eukaryota</taxon>
        <taxon>Fungi</taxon>
        <taxon>Dikarya</taxon>
        <taxon>Ascomycota</taxon>
        <taxon>Pezizomycotina</taxon>
        <taxon>Sordariomycetes</taxon>
        <taxon>Hypocreomycetidae</taxon>
        <taxon>Hypocreales</taxon>
        <taxon>Nectriaceae</taxon>
        <taxon>Fusarium</taxon>
        <taxon>Fusarium fujikuroi species complex</taxon>
    </lineage>
</organism>
<sequence length="312" mass="35022">MLGNLGSFSTLTLLSLTWLCLVVQFGIAAEDANHRLGHKLFQLASADSSEHCVDIVAVHGLDGHWERSWTATNKVFWLRDLLPSRIPCARIFSYSHDSRTRGSETPLDWDVFDHAKALLTALSTERRLTQTERIPILFIGHSLGGIILKAALVKAELARVGHLEHFKAIKLSTYAVMFLGTPHQGGEGIPLAEVLRQISSITSYTNKKILNKMERNSEWLQELQLDYNAISHEFKTIFFYETMKMDVGIMSLLIVPKHSAVISGARDSEEIPLIADHSSMAKFAESKDDGFQILVKRLRIFVDVAKPKIDEN</sequence>
<dbReference type="PANTHER" id="PTHR48182:SF2">
    <property type="entry name" value="PROTEIN SERAC1"/>
    <property type="match status" value="1"/>
</dbReference>
<keyword evidence="8" id="KW-0732">Signal</keyword>
<evidence type="ECO:0000256" key="3">
    <source>
        <dbReference type="ARBA" id="ARBA00004370"/>
    </source>
</evidence>
<dbReference type="SUPFAM" id="SSF53474">
    <property type="entry name" value="alpha/beta-Hydrolases"/>
    <property type="match status" value="1"/>
</dbReference>
<reference evidence="10 11" key="1">
    <citation type="journal article" date="2020" name="BMC Genomics">
        <title>Correction to: Identification and distribution of gene clusters required for synthesis of sphingolipid metabolism inhibitors in diverse species of the filamentous fungus Fusarium.</title>
        <authorList>
            <person name="Kim H.S."/>
            <person name="Lohmar J.M."/>
            <person name="Busman M."/>
            <person name="Brown D.W."/>
            <person name="Naumann T.A."/>
            <person name="Divon H.H."/>
            <person name="Lysoe E."/>
            <person name="Uhlig S."/>
            <person name="Proctor R.H."/>
        </authorList>
    </citation>
    <scope>NUCLEOTIDE SEQUENCE [LARGE SCALE GENOMIC DNA]</scope>
    <source>
        <strain evidence="10 11">NRRL 25214</strain>
    </source>
</reference>
<comment type="caution">
    <text evidence="10">The sequence shown here is derived from an EMBL/GenBank/DDBJ whole genome shotgun (WGS) entry which is preliminary data.</text>
</comment>
<keyword evidence="5" id="KW-0256">Endoplasmic reticulum</keyword>
<dbReference type="Pfam" id="PF05057">
    <property type="entry name" value="DUF676"/>
    <property type="match status" value="1"/>
</dbReference>
<evidence type="ECO:0000256" key="6">
    <source>
        <dbReference type="ARBA" id="ARBA00023128"/>
    </source>
</evidence>
<keyword evidence="11" id="KW-1185">Reference proteome</keyword>
<evidence type="ECO:0000259" key="9">
    <source>
        <dbReference type="Pfam" id="PF05057"/>
    </source>
</evidence>
<dbReference type="InterPro" id="IPR052374">
    <property type="entry name" value="SERAC1"/>
</dbReference>
<keyword evidence="7" id="KW-0472">Membrane</keyword>
<dbReference type="GO" id="GO:0016020">
    <property type="term" value="C:membrane"/>
    <property type="evidence" value="ECO:0007669"/>
    <property type="project" value="UniProtKB-SubCell"/>
</dbReference>
<evidence type="ECO:0000256" key="4">
    <source>
        <dbReference type="ARBA" id="ARBA00007920"/>
    </source>
</evidence>
<dbReference type="AlphaFoldDB" id="A0A8H4ZHJ6"/>
<dbReference type="Gene3D" id="3.40.50.1820">
    <property type="entry name" value="alpha/beta hydrolase"/>
    <property type="match status" value="1"/>
</dbReference>
<feature type="signal peptide" evidence="8">
    <location>
        <begin position="1"/>
        <end position="28"/>
    </location>
</feature>
<evidence type="ECO:0000313" key="11">
    <source>
        <dbReference type="Proteomes" id="UP000573603"/>
    </source>
</evidence>
<evidence type="ECO:0000256" key="5">
    <source>
        <dbReference type="ARBA" id="ARBA00022824"/>
    </source>
</evidence>
<evidence type="ECO:0000313" key="10">
    <source>
        <dbReference type="EMBL" id="KAF5246377.1"/>
    </source>
</evidence>
<dbReference type="PANTHER" id="PTHR48182">
    <property type="entry name" value="PROTEIN SERAC1"/>
    <property type="match status" value="1"/>
</dbReference>